<dbReference type="PANTHER" id="PTHR45784">
    <property type="entry name" value="C-TYPE LECTIN DOMAIN FAMILY 20 MEMBER A-RELATED"/>
    <property type="match status" value="1"/>
</dbReference>
<dbReference type="Gene3D" id="3.10.100.10">
    <property type="entry name" value="Mannose-Binding Protein A, subunit A"/>
    <property type="match status" value="3"/>
</dbReference>
<dbReference type="InterPro" id="IPR001304">
    <property type="entry name" value="C-type_lectin-like"/>
</dbReference>
<feature type="transmembrane region" description="Helical" evidence="2">
    <location>
        <begin position="238"/>
        <end position="257"/>
    </location>
</feature>
<sequence length="368" mass="43027">RSQTKHFSHTFSPIWLYPNLKHVYHFINEPKSWCEARSHCRKHYTGLATVSDMADLERLKQAADGTEAWIGLRNRMKDKEWHWSLPGVEFKESEAKDRWENGEPNDHNGLENCVHLKEHGKWNDNVCGTELCFICYNGSSTTIIQTPLNWTAAQHYCREHHTDLLSGLDQLNSTNFSEMCWIGLFKDTWVWSDDSNSSFRHWEQGDQHLTKGYTHDNKSCAKLGPTGQWIPALLCHKLYMITFFLLSCVCAEVFILVKENKTWEDAMDYCRHHHRDLAWFDTPHLQGMVQKRAKMADSEVVWVGLHYTCFFEEWIWVNGHYVPGDDPNWKKRGYNDCGVNGAMERGGENKWVKKPSGDKYNFICAERC</sequence>
<dbReference type="SMART" id="SM00034">
    <property type="entry name" value="CLECT"/>
    <property type="match status" value="2"/>
</dbReference>
<evidence type="ECO:0000313" key="4">
    <source>
        <dbReference type="Ensembl" id="ENSNMLP00000005920.1"/>
    </source>
</evidence>
<dbReference type="PROSITE" id="PS50041">
    <property type="entry name" value="C_TYPE_LECTIN_2"/>
    <property type="match status" value="3"/>
</dbReference>
<dbReference type="CDD" id="cd00037">
    <property type="entry name" value="CLECT"/>
    <property type="match status" value="2"/>
</dbReference>
<accession>A0A8C6WGU8</accession>
<dbReference type="InterPro" id="IPR016186">
    <property type="entry name" value="C-type_lectin-like/link_sf"/>
</dbReference>
<feature type="domain" description="C-type lectin" evidence="3">
    <location>
        <begin position="254"/>
        <end position="365"/>
    </location>
</feature>
<reference evidence="4" key="2">
    <citation type="submission" date="2025-09" db="UniProtKB">
        <authorList>
            <consortium name="Ensembl"/>
        </authorList>
    </citation>
    <scope>IDENTIFICATION</scope>
</reference>
<evidence type="ECO:0000259" key="3">
    <source>
        <dbReference type="PROSITE" id="PS50041"/>
    </source>
</evidence>
<dbReference type="AlphaFoldDB" id="A0A8C6WGU8"/>
<dbReference type="PANTHER" id="PTHR45784:SF3">
    <property type="entry name" value="C-TYPE LECTIN DOMAIN FAMILY 4 MEMBER K-LIKE-RELATED"/>
    <property type="match status" value="1"/>
</dbReference>
<organism evidence="4 5">
    <name type="scientific">Neogobius melanostomus</name>
    <name type="common">round goby</name>
    <dbReference type="NCBI Taxonomy" id="47308"/>
    <lineage>
        <taxon>Eukaryota</taxon>
        <taxon>Metazoa</taxon>
        <taxon>Chordata</taxon>
        <taxon>Craniata</taxon>
        <taxon>Vertebrata</taxon>
        <taxon>Euteleostomi</taxon>
        <taxon>Actinopterygii</taxon>
        <taxon>Neopterygii</taxon>
        <taxon>Teleostei</taxon>
        <taxon>Neoteleostei</taxon>
        <taxon>Acanthomorphata</taxon>
        <taxon>Gobiaria</taxon>
        <taxon>Gobiiformes</taxon>
        <taxon>Gobioidei</taxon>
        <taxon>Gobiidae</taxon>
        <taxon>Benthophilinae</taxon>
        <taxon>Neogobiini</taxon>
        <taxon>Neogobius</taxon>
    </lineage>
</organism>
<dbReference type="Proteomes" id="UP000694523">
    <property type="component" value="Unplaced"/>
</dbReference>
<keyword evidence="1" id="KW-1015">Disulfide bond</keyword>
<feature type="domain" description="C-type lectin" evidence="3">
    <location>
        <begin position="136"/>
        <end position="229"/>
    </location>
</feature>
<dbReference type="Pfam" id="PF00059">
    <property type="entry name" value="Lectin_C"/>
    <property type="match status" value="3"/>
</dbReference>
<keyword evidence="2" id="KW-0812">Transmembrane</keyword>
<dbReference type="InterPro" id="IPR016187">
    <property type="entry name" value="CTDL_fold"/>
</dbReference>
<dbReference type="SUPFAM" id="SSF56436">
    <property type="entry name" value="C-type lectin-like"/>
    <property type="match status" value="3"/>
</dbReference>
<keyword evidence="5" id="KW-1185">Reference proteome</keyword>
<feature type="domain" description="C-type lectin" evidence="3">
    <location>
        <begin position="19"/>
        <end position="136"/>
    </location>
</feature>
<keyword evidence="2" id="KW-0472">Membrane</keyword>
<proteinExistence type="predicted"/>
<evidence type="ECO:0000313" key="5">
    <source>
        <dbReference type="Proteomes" id="UP000694523"/>
    </source>
</evidence>
<reference evidence="4" key="1">
    <citation type="submission" date="2025-08" db="UniProtKB">
        <authorList>
            <consortium name="Ensembl"/>
        </authorList>
    </citation>
    <scope>IDENTIFICATION</scope>
</reference>
<keyword evidence="2" id="KW-1133">Transmembrane helix</keyword>
<evidence type="ECO:0000256" key="2">
    <source>
        <dbReference type="SAM" id="Phobius"/>
    </source>
</evidence>
<evidence type="ECO:0000256" key="1">
    <source>
        <dbReference type="ARBA" id="ARBA00023157"/>
    </source>
</evidence>
<name>A0A8C6WGU8_9GOBI</name>
<dbReference type="PROSITE" id="PS00615">
    <property type="entry name" value="C_TYPE_LECTIN_1"/>
    <property type="match status" value="1"/>
</dbReference>
<dbReference type="InterPro" id="IPR018378">
    <property type="entry name" value="C-type_lectin_CS"/>
</dbReference>
<dbReference type="Ensembl" id="ENSNMLT00000006792.1">
    <property type="protein sequence ID" value="ENSNMLP00000005920.1"/>
    <property type="gene ID" value="ENSNMLG00000004354.1"/>
</dbReference>
<protein>
    <recommendedName>
        <fullName evidence="3">C-type lectin domain-containing protein</fullName>
    </recommendedName>
</protein>